<comment type="caution">
    <text evidence="1">The sequence shown here is derived from an EMBL/GenBank/DDBJ whole genome shotgun (WGS) entry which is preliminary data.</text>
</comment>
<organism evidence="1 2">
    <name type="scientific">Chryseobacterium viscerum</name>
    <dbReference type="NCBI Taxonomy" id="1037377"/>
    <lineage>
        <taxon>Bacteria</taxon>
        <taxon>Pseudomonadati</taxon>
        <taxon>Bacteroidota</taxon>
        <taxon>Flavobacteriia</taxon>
        <taxon>Flavobacteriales</taxon>
        <taxon>Weeksellaceae</taxon>
        <taxon>Chryseobacterium group</taxon>
        <taxon>Chryseobacterium</taxon>
    </lineage>
</organism>
<evidence type="ECO:0000313" key="2">
    <source>
        <dbReference type="Proteomes" id="UP000236413"/>
    </source>
</evidence>
<dbReference type="Proteomes" id="UP000236413">
    <property type="component" value="Unassembled WGS sequence"/>
</dbReference>
<evidence type="ECO:0008006" key="3">
    <source>
        <dbReference type="Google" id="ProtNLM"/>
    </source>
</evidence>
<dbReference type="EMBL" id="PPEG02000001">
    <property type="protein sequence ID" value="PWN65328.1"/>
    <property type="molecule type" value="Genomic_DNA"/>
</dbReference>
<sequence>MRIFSIFFLLLVLSCNNNEDFINKVIDKNKISIINVEQKPISQTEVLSEFDNTFLKKYNFSEKEKNKDTLLKISKIISTVSNDKREFTKISLPIYSKDNKFCLLQIISFTQKTGYSNTIYLFKNNKNIWITENKFDSKLFN</sequence>
<evidence type="ECO:0000313" key="1">
    <source>
        <dbReference type="EMBL" id="PWN65328.1"/>
    </source>
</evidence>
<dbReference type="RefSeq" id="WP_109737777.1">
    <property type="nucleotide sequence ID" value="NZ_PPEG02000001.1"/>
</dbReference>
<reference evidence="1 2" key="1">
    <citation type="submission" date="2018-04" db="EMBL/GenBank/DDBJ databases">
        <title>Chryseobacterium oncorhynchi 701B-08T from rainbow trout, and Chryseobacterium viscerum 687B-08T from diseased fish.</title>
        <authorList>
            <person name="Jeong J.-J."/>
            <person name="Lee Y.J."/>
            <person name="Pathiraja D."/>
            <person name="Park B."/>
            <person name="Choi I.-G."/>
            <person name="Kim K.D."/>
        </authorList>
    </citation>
    <scope>NUCLEOTIDE SEQUENCE [LARGE SCALE GENOMIC DNA]</scope>
    <source>
        <strain evidence="1 2">687B-08</strain>
    </source>
</reference>
<accession>A0A316X236</accession>
<dbReference type="PROSITE" id="PS51257">
    <property type="entry name" value="PROKAR_LIPOPROTEIN"/>
    <property type="match status" value="1"/>
</dbReference>
<name>A0A316X236_9FLAO</name>
<protein>
    <recommendedName>
        <fullName evidence="3">Lipoprotein</fullName>
    </recommendedName>
</protein>
<proteinExistence type="predicted"/>
<dbReference type="AlphaFoldDB" id="A0A316X236"/>
<gene>
    <name evidence="1" type="ORF">C1634_000885</name>
</gene>